<evidence type="ECO:0000256" key="4">
    <source>
        <dbReference type="ARBA" id="ARBA00022729"/>
    </source>
</evidence>
<dbReference type="SUPFAM" id="SSF47090">
    <property type="entry name" value="PGBD-like"/>
    <property type="match status" value="1"/>
</dbReference>
<dbReference type="SUPFAM" id="SSF55486">
    <property type="entry name" value="Metalloproteases ('zincins'), catalytic domain"/>
    <property type="match status" value="1"/>
</dbReference>
<feature type="binding site" evidence="13">
    <location>
        <position position="232"/>
    </location>
    <ligand>
        <name>Ca(2+)</name>
        <dbReference type="ChEBI" id="CHEBI:29108"/>
        <label>3</label>
    </ligand>
</feature>
<dbReference type="Gene3D" id="2.110.10.10">
    <property type="entry name" value="Hemopexin-like domain"/>
    <property type="match status" value="1"/>
</dbReference>
<feature type="domain" description="Peptidase metallopeptidase" evidence="17">
    <location>
        <begin position="136"/>
        <end position="295"/>
    </location>
</feature>
<keyword evidence="16" id="KW-0812">Transmembrane</keyword>
<dbReference type="Pfam" id="PF00413">
    <property type="entry name" value="Peptidase_M10"/>
    <property type="match status" value="1"/>
</dbReference>
<dbReference type="GO" id="GO:0031012">
    <property type="term" value="C:extracellular matrix"/>
    <property type="evidence" value="ECO:0007669"/>
    <property type="project" value="InterPro"/>
</dbReference>
<feature type="binding site" evidence="13">
    <location>
        <position position="227"/>
    </location>
    <ligand>
        <name>Zn(2+)</name>
        <dbReference type="ChEBI" id="CHEBI:29105"/>
        <label>1</label>
    </ligand>
</feature>
<feature type="repeat" description="Hemopexin" evidence="14">
    <location>
        <begin position="328"/>
        <end position="382"/>
    </location>
</feature>
<keyword evidence="9" id="KW-0482">Metalloprotease</keyword>
<feature type="binding site" evidence="13">
    <location>
        <position position="190"/>
    </location>
    <ligand>
        <name>Ca(2+)</name>
        <dbReference type="ChEBI" id="CHEBI:29108"/>
        <label>2</label>
    </ligand>
</feature>
<feature type="binding site" description="in inhibited form" evidence="13">
    <location>
        <position position="118"/>
    </location>
    <ligand>
        <name>Zn(2+)</name>
        <dbReference type="ChEBI" id="CHEBI:29105"/>
        <label>2</label>
        <note>catalytic</note>
    </ligand>
</feature>
<keyword evidence="16" id="KW-1133">Transmembrane helix</keyword>
<feature type="binding site" evidence="13">
    <location>
        <position position="209"/>
    </location>
    <ligand>
        <name>Ca(2+)</name>
        <dbReference type="ChEBI" id="CHEBI:29108"/>
        <label>3</label>
    </ligand>
</feature>
<dbReference type="Gene3D" id="3.40.390.10">
    <property type="entry name" value="Collagenase (Catalytic Domain)"/>
    <property type="match status" value="1"/>
</dbReference>
<proteinExistence type="inferred from homology"/>
<dbReference type="PRINTS" id="PR00138">
    <property type="entry name" value="MATRIXIN"/>
</dbReference>
<feature type="transmembrane region" description="Helical" evidence="16">
    <location>
        <begin position="12"/>
        <end position="33"/>
    </location>
</feature>
<dbReference type="InterPro" id="IPR021158">
    <property type="entry name" value="Pept_M10A_Zn_BS"/>
</dbReference>
<evidence type="ECO:0000256" key="5">
    <source>
        <dbReference type="ARBA" id="ARBA00022737"/>
    </source>
</evidence>
<dbReference type="InterPro" id="IPR036375">
    <property type="entry name" value="Hemopexin-like_dom_sf"/>
</dbReference>
<keyword evidence="3 13" id="KW-0479">Metal-binding</keyword>
<feature type="binding site" evidence="13">
    <location>
        <position position="390"/>
    </location>
    <ligand>
        <name>Ca(2+)</name>
        <dbReference type="ChEBI" id="CHEBI:29108"/>
        <label>4</label>
    </ligand>
</feature>
<comment type="similarity">
    <text evidence="1">Belongs to the peptidase M10A family.</text>
</comment>
<feature type="binding site" evidence="13">
    <location>
        <position position="210"/>
    </location>
    <ligand>
        <name>Ca(2+)</name>
        <dbReference type="ChEBI" id="CHEBI:29108"/>
        <label>3</label>
    </ligand>
</feature>
<comment type="cofactor">
    <cofactor evidence="13">
        <name>Zn(2+)</name>
        <dbReference type="ChEBI" id="CHEBI:29105"/>
    </cofactor>
    <text evidence="13">Binds 2 Zn(2+) ions per subunit.</text>
</comment>
<dbReference type="FunFam" id="2.110.10.10:FF:000002">
    <property type="entry name" value="Matrix metallopeptidase 3"/>
    <property type="match status" value="1"/>
</dbReference>
<sequence length="574" mass="66081">MKIILIKILNHSINNCLSILAYFIIIVIILVWFNKNEIFVATKSIRNRNVSVLSFLEEYGYIPSLIDDAERGVGGGAMNLISHHAMTDAIRSMQKFANLPVTGVVDTQTLAMMRRPRCGLPDLPPSKNRSKRFVVYGPRWEKTPLLWSLNHPSRTLPSETARQIFTKAWSVWSKASNGLQFIETSGSDADILIGFYSGDHGCGRRQAFDGRGIKLAHAFAPPNGDVHFDDDEDWLDQRDEGISLFWTALHEFGHSLGFAHTADESSIMFPYYREHSDDFQLPNVDKAGLNYLYGDLATKSQQHPSSTSVEKNKEKNSFETPKTENEIVDSIDSILCATDIDAIASIRDEIFAFKNDSFWWIKNDLTLIRKEAIPIAQYFIGFPSNIERIDAVYERKSDQMIMIFVGKHYYLFNSNQYYDGPIPLTDLGLPERIENVDAVTDWGHNGRAYIFTGPVYWRLDANEKSVELDYPRDMSVWSGVPMNLDAAFTWRYDSSTYFFRNKFYWKFNNELMRTVNDYPKRLQSFLFRSISCDRFNEMPFYQKLQQKSASIRTAEVIEITILIMLIIINIYSHN</sequence>
<dbReference type="InterPro" id="IPR036365">
    <property type="entry name" value="PGBD-like_sf"/>
</dbReference>
<feature type="binding site" evidence="13">
    <location>
        <position position="254"/>
    </location>
    <ligand>
        <name>Zn(2+)</name>
        <dbReference type="ChEBI" id="CHEBI:29105"/>
        <label>2</label>
        <note>catalytic</note>
    </ligand>
</feature>
<feature type="binding site" evidence="13">
    <location>
        <position position="268"/>
    </location>
    <ligand>
        <name>Zn(2+)</name>
        <dbReference type="ChEBI" id="CHEBI:29105"/>
        <label>2</label>
        <note>catalytic</note>
    </ligand>
</feature>
<evidence type="ECO:0000256" key="16">
    <source>
        <dbReference type="SAM" id="Phobius"/>
    </source>
</evidence>
<dbReference type="AlphaFoldDB" id="A0A834R3X7"/>
<evidence type="ECO:0000256" key="7">
    <source>
        <dbReference type="ARBA" id="ARBA00022833"/>
    </source>
</evidence>
<dbReference type="InterPro" id="IPR001818">
    <property type="entry name" value="Pept_M10_metallopeptidase"/>
</dbReference>
<dbReference type="GO" id="GO:0006508">
    <property type="term" value="P:proteolysis"/>
    <property type="evidence" value="ECO:0007669"/>
    <property type="project" value="UniProtKB-KW"/>
</dbReference>
<feature type="region of interest" description="Disordered" evidence="15">
    <location>
        <begin position="300"/>
        <end position="321"/>
    </location>
</feature>
<evidence type="ECO:0000256" key="12">
    <source>
        <dbReference type="PIRSR" id="PIRSR621190-1"/>
    </source>
</evidence>
<accession>A0A834R3X7</accession>
<feature type="compositionally biased region" description="Polar residues" evidence="15">
    <location>
        <begin position="300"/>
        <end position="309"/>
    </location>
</feature>
<evidence type="ECO:0000256" key="13">
    <source>
        <dbReference type="PIRSR" id="PIRSR621190-2"/>
    </source>
</evidence>
<evidence type="ECO:0000313" key="20">
    <source>
        <dbReference type="Proteomes" id="UP000070412"/>
    </source>
</evidence>
<dbReference type="PANTHER" id="PTHR10201:SF308">
    <property type="entry name" value="MATRIX METALLOPROTEINASE 2"/>
    <property type="match status" value="1"/>
</dbReference>
<dbReference type="GO" id="GO:0005615">
    <property type="term" value="C:extracellular space"/>
    <property type="evidence" value="ECO:0007669"/>
    <property type="project" value="TreeGrafter"/>
</dbReference>
<keyword evidence="6" id="KW-0378">Hydrolase</keyword>
<dbReference type="PROSITE" id="PS00546">
    <property type="entry name" value="CYSTEINE_SWITCH"/>
    <property type="match status" value="1"/>
</dbReference>
<feature type="binding site" evidence="13">
    <location>
        <position position="225"/>
    </location>
    <ligand>
        <name>Ca(2+)</name>
        <dbReference type="ChEBI" id="CHEBI:29108"/>
        <label>2</label>
    </ligand>
</feature>
<dbReference type="SMART" id="SM00235">
    <property type="entry name" value="ZnMc"/>
    <property type="match status" value="1"/>
</dbReference>
<dbReference type="Pfam" id="PF00045">
    <property type="entry name" value="Hemopexin"/>
    <property type="match status" value="3"/>
</dbReference>
<comment type="cofactor">
    <cofactor evidence="13">
        <name>Ca(2+)</name>
        <dbReference type="ChEBI" id="CHEBI:29108"/>
    </cofactor>
    <text evidence="13">Can bind about 5 Ca(2+) ions per subunit.</text>
</comment>
<name>A0A834R3X7_SARSC</name>
<reference evidence="20" key="1">
    <citation type="journal article" date="2020" name="PLoS Negl. Trop. Dis.">
        <title>High-quality nuclear genome for Sarcoptes scabiei-A critical resource for a neglected parasite.</title>
        <authorList>
            <person name="Korhonen P.K."/>
            <person name="Gasser R.B."/>
            <person name="Ma G."/>
            <person name="Wang T."/>
            <person name="Stroehlein A.J."/>
            <person name="Young N.D."/>
            <person name="Ang C.S."/>
            <person name="Fernando D.D."/>
            <person name="Lu H.C."/>
            <person name="Taylor S."/>
            <person name="Reynolds S.L."/>
            <person name="Mofiz E."/>
            <person name="Najaraj S.H."/>
            <person name="Gowda H."/>
            <person name="Madugundu A."/>
            <person name="Renuse S."/>
            <person name="Holt D."/>
            <person name="Pandey A."/>
            <person name="Papenfuss A.T."/>
            <person name="Fischer K."/>
        </authorList>
    </citation>
    <scope>NUCLEOTIDE SEQUENCE [LARGE SCALE GENOMIC DNA]</scope>
</reference>
<feature type="binding site" evidence="13">
    <location>
        <position position="200"/>
    </location>
    <ligand>
        <name>Zn(2+)</name>
        <dbReference type="ChEBI" id="CHEBI:29105"/>
        <label>1</label>
    </ligand>
</feature>
<evidence type="ECO:0000256" key="3">
    <source>
        <dbReference type="ARBA" id="ARBA00022723"/>
    </source>
</evidence>
<dbReference type="InterPro" id="IPR033739">
    <property type="entry name" value="M10A_MMP"/>
</dbReference>
<keyword evidence="2" id="KW-0645">Protease</keyword>
<keyword evidence="4" id="KW-0732">Signal</keyword>
<dbReference type="SUPFAM" id="SSF50923">
    <property type="entry name" value="Hemopexin-like domain"/>
    <property type="match status" value="1"/>
</dbReference>
<feature type="binding site" evidence="13">
    <location>
        <position position="485"/>
    </location>
    <ligand>
        <name>Ca(2+)</name>
        <dbReference type="ChEBI" id="CHEBI:29108"/>
        <label>4</label>
    </ligand>
</feature>
<dbReference type="InterPro" id="IPR000585">
    <property type="entry name" value="Hemopexin-like_dom"/>
</dbReference>
<feature type="repeat" description="Hemopexin" evidence="14">
    <location>
        <begin position="481"/>
        <end position="529"/>
    </location>
</feature>
<keyword evidence="11" id="KW-1015">Disulfide bond</keyword>
<evidence type="ECO:0000256" key="15">
    <source>
        <dbReference type="SAM" id="MobiDB-lite"/>
    </source>
</evidence>
<feature type="binding site" evidence="13">
    <location>
        <position position="230"/>
    </location>
    <ligand>
        <name>Ca(2+)</name>
        <dbReference type="ChEBI" id="CHEBI:29108"/>
        <label>1</label>
    </ligand>
</feature>
<feature type="repeat" description="Hemopexin" evidence="14">
    <location>
        <begin position="386"/>
        <end position="431"/>
    </location>
</feature>
<evidence type="ECO:0000256" key="10">
    <source>
        <dbReference type="ARBA" id="ARBA00023145"/>
    </source>
</evidence>
<reference evidence="19" key="3">
    <citation type="submission" date="2022-06" db="UniProtKB">
        <authorList>
            <consortium name="EnsemblMetazoa"/>
        </authorList>
    </citation>
    <scope>IDENTIFICATION</scope>
</reference>
<dbReference type="CDD" id="cd00094">
    <property type="entry name" value="HX"/>
    <property type="match status" value="1"/>
</dbReference>
<feature type="compositionally biased region" description="Basic and acidic residues" evidence="15">
    <location>
        <begin position="310"/>
        <end position="321"/>
    </location>
</feature>
<evidence type="ECO:0000256" key="8">
    <source>
        <dbReference type="ARBA" id="ARBA00022837"/>
    </source>
</evidence>
<feature type="binding site" evidence="13">
    <location>
        <position position="232"/>
    </location>
    <ligand>
        <name>Ca(2+)</name>
        <dbReference type="ChEBI" id="CHEBI:29108"/>
        <label>1</label>
    </ligand>
</feature>
<evidence type="ECO:0000259" key="17">
    <source>
        <dbReference type="SMART" id="SM00235"/>
    </source>
</evidence>
<evidence type="ECO:0000256" key="14">
    <source>
        <dbReference type="PROSITE-ProRule" id="PRU01011"/>
    </source>
</evidence>
<keyword evidence="7 13" id="KW-0862">Zinc</keyword>
<dbReference type="EnsemblMetazoa" id="SSS_4301s_mrna">
    <property type="protein sequence ID" value="KAF7489438.1"/>
    <property type="gene ID" value="SSS_4301"/>
</dbReference>
<keyword evidence="8 13" id="KW-0106">Calcium</keyword>
<dbReference type="InterPro" id="IPR021190">
    <property type="entry name" value="Pept_M10A"/>
</dbReference>
<keyword evidence="10" id="KW-0865">Zymogen</keyword>
<evidence type="ECO:0000256" key="1">
    <source>
        <dbReference type="ARBA" id="ARBA00010370"/>
    </source>
</evidence>
<feature type="binding site" evidence="13">
    <location>
        <position position="217"/>
    </location>
    <ligand>
        <name>Zn(2+)</name>
        <dbReference type="ChEBI" id="CHEBI:29105"/>
        <label>1</label>
    </ligand>
</feature>
<dbReference type="GO" id="GO:0008270">
    <property type="term" value="F:zinc ion binding"/>
    <property type="evidence" value="ECO:0007669"/>
    <property type="project" value="InterPro"/>
</dbReference>
<evidence type="ECO:0000256" key="2">
    <source>
        <dbReference type="ARBA" id="ARBA00022670"/>
    </source>
</evidence>
<dbReference type="OrthoDB" id="406838at2759"/>
<keyword evidence="16" id="KW-0472">Membrane</keyword>
<dbReference type="Proteomes" id="UP000070412">
    <property type="component" value="Unassembled WGS sequence"/>
</dbReference>
<keyword evidence="20" id="KW-1185">Reference proteome</keyword>
<protein>
    <submittedName>
        <fullName evidence="18">Matrix metalloproteinase-17</fullName>
    </submittedName>
</protein>
<dbReference type="GO" id="GO:0030198">
    <property type="term" value="P:extracellular matrix organization"/>
    <property type="evidence" value="ECO:0007669"/>
    <property type="project" value="TreeGrafter"/>
</dbReference>
<dbReference type="EMBL" id="WVUK01000065">
    <property type="protein sequence ID" value="KAF7489438.1"/>
    <property type="molecule type" value="Genomic_DNA"/>
</dbReference>
<dbReference type="InterPro" id="IPR024079">
    <property type="entry name" value="MetalloPept_cat_dom_sf"/>
</dbReference>
<feature type="binding site" evidence="13">
    <location>
        <position position="341"/>
    </location>
    <ligand>
        <name>Ca(2+)</name>
        <dbReference type="ChEBI" id="CHEBI:29108"/>
        <label>4</label>
    </ligand>
</feature>
<dbReference type="InterPro" id="IPR018487">
    <property type="entry name" value="Hemopexin-like_repeat"/>
</dbReference>
<dbReference type="PROSITE" id="PS51642">
    <property type="entry name" value="HEMOPEXIN_2"/>
    <property type="match status" value="4"/>
</dbReference>
<feature type="binding site" evidence="13">
    <location>
        <position position="343"/>
    </location>
    <ligand>
        <name>Ca(2+)</name>
        <dbReference type="ChEBI" id="CHEBI:29108"/>
        <label>5</label>
    </ligand>
</feature>
<dbReference type="CDD" id="cd04278">
    <property type="entry name" value="ZnMc_MMP"/>
    <property type="match status" value="1"/>
</dbReference>
<dbReference type="Pfam" id="PF01471">
    <property type="entry name" value="PG_binding_1"/>
    <property type="match status" value="1"/>
</dbReference>
<evidence type="ECO:0000256" key="11">
    <source>
        <dbReference type="ARBA" id="ARBA00023157"/>
    </source>
</evidence>
<dbReference type="InterPro" id="IPR006026">
    <property type="entry name" value="Peptidase_Metallo"/>
</dbReference>
<gene>
    <name evidence="18" type="ORF">SSS_4301</name>
</gene>
<reference evidence="18" key="2">
    <citation type="submission" date="2020-01" db="EMBL/GenBank/DDBJ databases">
        <authorList>
            <person name="Korhonen P.K.K."/>
            <person name="Guangxu M.G."/>
            <person name="Wang T.W."/>
            <person name="Stroehlein A.J.S."/>
            <person name="Young N.D."/>
            <person name="Ang C.-S.A."/>
            <person name="Fernando D.W.F."/>
            <person name="Lu H.L."/>
            <person name="Taylor S.T."/>
            <person name="Ehtesham M.E.M."/>
            <person name="Najaraj S.H.N."/>
            <person name="Harsha G.H.G."/>
            <person name="Madugundu A.M."/>
            <person name="Renuse S.R."/>
            <person name="Holt D.H."/>
            <person name="Pandey A.P."/>
            <person name="Papenfuss A.P."/>
            <person name="Gasser R.B.G."/>
            <person name="Fischer K.F."/>
        </authorList>
    </citation>
    <scope>NUCLEOTIDE SEQUENCE</scope>
    <source>
        <strain evidence="18">SSS_KF_BRIS2020</strain>
    </source>
</reference>
<feature type="repeat" description="Hemopexin" evidence="14">
    <location>
        <begin position="433"/>
        <end position="480"/>
    </location>
</feature>
<dbReference type="PANTHER" id="PTHR10201">
    <property type="entry name" value="MATRIX METALLOPROTEINASE"/>
    <property type="match status" value="1"/>
</dbReference>
<organism evidence="18">
    <name type="scientific">Sarcoptes scabiei</name>
    <name type="common">Itch mite</name>
    <name type="synonym">Acarus scabiei</name>
    <dbReference type="NCBI Taxonomy" id="52283"/>
    <lineage>
        <taxon>Eukaryota</taxon>
        <taxon>Metazoa</taxon>
        <taxon>Ecdysozoa</taxon>
        <taxon>Arthropoda</taxon>
        <taxon>Chelicerata</taxon>
        <taxon>Arachnida</taxon>
        <taxon>Acari</taxon>
        <taxon>Acariformes</taxon>
        <taxon>Sarcoptiformes</taxon>
        <taxon>Astigmata</taxon>
        <taxon>Psoroptidia</taxon>
        <taxon>Sarcoptoidea</taxon>
        <taxon>Sarcoptidae</taxon>
        <taxon>Sarcoptinae</taxon>
        <taxon>Sarcoptes</taxon>
    </lineage>
</organism>
<keyword evidence="5" id="KW-0677">Repeat</keyword>
<evidence type="ECO:0000313" key="18">
    <source>
        <dbReference type="EMBL" id="KAF7489438.1"/>
    </source>
</evidence>
<feature type="binding site" evidence="13">
    <location>
        <position position="229"/>
    </location>
    <ligand>
        <name>Ca(2+)</name>
        <dbReference type="ChEBI" id="CHEBI:29108"/>
        <label>3</label>
    </ligand>
</feature>
<feature type="binding site" evidence="13">
    <location>
        <position position="260"/>
    </location>
    <ligand>
        <name>Zn(2+)</name>
        <dbReference type="ChEBI" id="CHEBI:29105"/>
        <label>2</label>
        <note>catalytic</note>
    </ligand>
</feature>
<evidence type="ECO:0000256" key="6">
    <source>
        <dbReference type="ARBA" id="ARBA00022801"/>
    </source>
</evidence>
<feature type="binding site" evidence="13">
    <location>
        <position position="250"/>
    </location>
    <ligand>
        <name>Zn(2+)</name>
        <dbReference type="ChEBI" id="CHEBI:29105"/>
        <label>2</label>
        <note>catalytic</note>
    </ligand>
</feature>
<dbReference type="SMART" id="SM00120">
    <property type="entry name" value="HX"/>
    <property type="match status" value="4"/>
</dbReference>
<evidence type="ECO:0000256" key="9">
    <source>
        <dbReference type="ARBA" id="ARBA00023049"/>
    </source>
</evidence>
<dbReference type="InterPro" id="IPR002477">
    <property type="entry name" value="Peptidoglycan-bd-like"/>
</dbReference>
<dbReference type="GO" id="GO:0004222">
    <property type="term" value="F:metalloendopeptidase activity"/>
    <property type="evidence" value="ECO:0007669"/>
    <property type="project" value="InterPro"/>
</dbReference>
<evidence type="ECO:0000313" key="19">
    <source>
        <dbReference type="EnsemblMetazoa" id="KAF7489438.1"/>
    </source>
</evidence>
<dbReference type="GO" id="GO:0030574">
    <property type="term" value="P:collagen catabolic process"/>
    <property type="evidence" value="ECO:0007669"/>
    <property type="project" value="TreeGrafter"/>
</dbReference>
<feature type="active site" evidence="12">
    <location>
        <position position="251"/>
    </location>
</feature>